<feature type="domain" description="BPL/LPL catalytic" evidence="2">
    <location>
        <begin position="6"/>
        <end position="185"/>
    </location>
</feature>
<dbReference type="Gene3D" id="2.30.30.100">
    <property type="match status" value="1"/>
</dbReference>
<accession>A0A940S536</accession>
<gene>
    <name evidence="3" type="ORF">J5474_19905</name>
</gene>
<dbReference type="Pfam" id="PF16917">
    <property type="entry name" value="BPL_LplA_LipB_2"/>
    <property type="match status" value="1"/>
</dbReference>
<dbReference type="Pfam" id="PF14563">
    <property type="entry name" value="DUF4444"/>
    <property type="match status" value="1"/>
</dbReference>
<sequence length="234" mass="24941">MSELSFPPAMTGEAVEALPEEVAVAKAISGVDAGLVTWRAAADRVGAALVLAPEVPLRRAMAMLPLAGVGFQNALGALAPPEVAVHLEWGGAIRVNGARCGMMRAFAATRDPEAVPDWLVISWSLDLLPVSMETGHDPDRTALFVEGCADVDPALLVEAWARHTLAWIARWEDPDGLRALASEWRGLVHGVGEDVTRGDVTGTFLGVDEEFGMLLRLPEGTQVHPLTELLEETP</sequence>
<organism evidence="3 4">
    <name type="scientific">Sagittula salina</name>
    <dbReference type="NCBI Taxonomy" id="2820268"/>
    <lineage>
        <taxon>Bacteria</taxon>
        <taxon>Pseudomonadati</taxon>
        <taxon>Pseudomonadota</taxon>
        <taxon>Alphaproteobacteria</taxon>
        <taxon>Rhodobacterales</taxon>
        <taxon>Roseobacteraceae</taxon>
        <taxon>Sagittula</taxon>
    </lineage>
</organism>
<dbReference type="InterPro" id="IPR004143">
    <property type="entry name" value="BPL_LPL_catalytic"/>
</dbReference>
<dbReference type="Proteomes" id="UP000675940">
    <property type="component" value="Unassembled WGS sequence"/>
</dbReference>
<protein>
    <submittedName>
        <fullName evidence="3">DUF4444 domain-containing protein</fullName>
    </submittedName>
</protein>
<reference evidence="3" key="1">
    <citation type="submission" date="2021-03" db="EMBL/GenBank/DDBJ databases">
        <title>Sagittula salina sp. nov. strain M10.9X isolated from the marine waste.</title>
        <authorList>
            <person name="Satari L."/>
            <person name="Molina-Menor E."/>
            <person name="Vidal-Verdu A."/>
            <person name="Pascual J."/>
            <person name="Pereto J."/>
            <person name="Porcar M."/>
        </authorList>
    </citation>
    <scope>NUCLEOTIDE SEQUENCE</scope>
    <source>
        <strain evidence="3">M10.9X</strain>
    </source>
</reference>
<dbReference type="InterPro" id="IPR028044">
    <property type="entry name" value="DUF4444"/>
</dbReference>
<evidence type="ECO:0000259" key="1">
    <source>
        <dbReference type="Pfam" id="PF14563"/>
    </source>
</evidence>
<evidence type="ECO:0000313" key="4">
    <source>
        <dbReference type="Proteomes" id="UP000675940"/>
    </source>
</evidence>
<dbReference type="RefSeq" id="WP_209363360.1">
    <property type="nucleotide sequence ID" value="NZ_JAGISH010000016.1"/>
</dbReference>
<comment type="caution">
    <text evidence="3">The sequence shown here is derived from an EMBL/GenBank/DDBJ whole genome shotgun (WGS) entry which is preliminary data.</text>
</comment>
<keyword evidence="4" id="KW-1185">Reference proteome</keyword>
<dbReference type="InterPro" id="IPR045864">
    <property type="entry name" value="aa-tRNA-synth_II/BPL/LPL"/>
</dbReference>
<proteinExistence type="predicted"/>
<dbReference type="Gene3D" id="3.30.930.10">
    <property type="entry name" value="Bira Bifunctional Protein, Domain 2"/>
    <property type="match status" value="1"/>
</dbReference>
<feature type="domain" description="DUF4444" evidence="1">
    <location>
        <begin position="191"/>
        <end position="232"/>
    </location>
</feature>
<evidence type="ECO:0000313" key="3">
    <source>
        <dbReference type="EMBL" id="MBP0484744.1"/>
    </source>
</evidence>
<evidence type="ECO:0000259" key="2">
    <source>
        <dbReference type="Pfam" id="PF16917"/>
    </source>
</evidence>
<dbReference type="EMBL" id="JAGISH010000016">
    <property type="protein sequence ID" value="MBP0484744.1"/>
    <property type="molecule type" value="Genomic_DNA"/>
</dbReference>
<name>A0A940S536_9RHOB</name>
<dbReference type="AlphaFoldDB" id="A0A940S536"/>